<keyword evidence="1" id="KW-0646">Protease inhibitor</keyword>
<protein>
    <recommendedName>
        <fullName evidence="4">TIL domain-containing protein</fullName>
    </recommendedName>
</protein>
<dbReference type="Proteomes" id="UP000770717">
    <property type="component" value="Unassembled WGS sequence"/>
</dbReference>
<gene>
    <name evidence="5" type="ORF">GDO78_022045</name>
</gene>
<dbReference type="OrthoDB" id="6236007at2759"/>
<dbReference type="AlphaFoldDB" id="A0A8J6E810"/>
<sequence length="152" mass="16901">MRPVSVLLLVSLSAAFVLISARSEPKPEPKCPKNQHWEDRGTACPKNCQNKDALIKCTADTVAGCFCDKGYVFQSGESGPCVLIKDCPKPPAPCPKNMTRELDCIPCPQYCDEKKNKFCTAMCTPPKECYCKRGYVYDNKNKCVLPKDCPKK</sequence>
<dbReference type="EMBL" id="WNTK01007353">
    <property type="protein sequence ID" value="KAG9463287.1"/>
    <property type="molecule type" value="Genomic_DNA"/>
</dbReference>
<accession>A0A8J6E810</accession>
<name>A0A8J6E810_ELECQ</name>
<feature type="domain" description="TIL" evidence="4">
    <location>
        <begin position="31"/>
        <end position="87"/>
    </location>
</feature>
<feature type="domain" description="TIL" evidence="4">
    <location>
        <begin position="94"/>
        <end position="149"/>
    </location>
</feature>
<evidence type="ECO:0000256" key="3">
    <source>
        <dbReference type="SAM" id="SignalP"/>
    </source>
</evidence>
<reference evidence="5" key="1">
    <citation type="thesis" date="2020" institute="ProQuest LLC" country="789 East Eisenhower Parkway, Ann Arbor, MI, USA">
        <title>Comparative Genomics and Chromosome Evolution.</title>
        <authorList>
            <person name="Mudd A.B."/>
        </authorList>
    </citation>
    <scope>NUCLEOTIDE SEQUENCE</scope>
    <source>
        <strain evidence="5">HN-11 Male</strain>
        <tissue evidence="5">Kidney and liver</tissue>
    </source>
</reference>
<evidence type="ECO:0000259" key="4">
    <source>
        <dbReference type="Pfam" id="PF01826"/>
    </source>
</evidence>
<dbReference type="InterPro" id="IPR051368">
    <property type="entry name" value="SerProtInhib-TIL_Domain"/>
</dbReference>
<dbReference type="SUPFAM" id="SSF57567">
    <property type="entry name" value="Serine protease inhibitors"/>
    <property type="match status" value="2"/>
</dbReference>
<evidence type="ECO:0000256" key="2">
    <source>
        <dbReference type="ARBA" id="ARBA00023157"/>
    </source>
</evidence>
<dbReference type="Gene3D" id="2.10.25.10">
    <property type="entry name" value="Laminin"/>
    <property type="match status" value="2"/>
</dbReference>
<keyword evidence="3" id="KW-0732">Signal</keyword>
<evidence type="ECO:0000256" key="1">
    <source>
        <dbReference type="ARBA" id="ARBA00022690"/>
    </source>
</evidence>
<feature type="chain" id="PRO_5035291792" description="TIL domain-containing protein" evidence="3">
    <location>
        <begin position="22"/>
        <end position="152"/>
    </location>
</feature>
<dbReference type="InterPro" id="IPR036084">
    <property type="entry name" value="Ser_inhib-like_sf"/>
</dbReference>
<dbReference type="PANTHER" id="PTHR23259">
    <property type="entry name" value="RIDDLE"/>
    <property type="match status" value="1"/>
</dbReference>
<feature type="signal peptide" evidence="3">
    <location>
        <begin position="1"/>
        <end position="21"/>
    </location>
</feature>
<dbReference type="PANTHER" id="PTHR23259:SF70">
    <property type="entry name" value="ACCESSORY GLAND PROTEIN ACP62F-RELATED"/>
    <property type="match status" value="1"/>
</dbReference>
<keyword evidence="6" id="KW-1185">Reference proteome</keyword>
<evidence type="ECO:0000313" key="5">
    <source>
        <dbReference type="EMBL" id="KAG9463287.1"/>
    </source>
</evidence>
<proteinExistence type="predicted"/>
<dbReference type="InterPro" id="IPR002919">
    <property type="entry name" value="TIL_dom"/>
</dbReference>
<keyword evidence="2" id="KW-1015">Disulfide bond</keyword>
<evidence type="ECO:0000313" key="6">
    <source>
        <dbReference type="Proteomes" id="UP000770717"/>
    </source>
</evidence>
<comment type="caution">
    <text evidence="5">The sequence shown here is derived from an EMBL/GenBank/DDBJ whole genome shotgun (WGS) entry which is preliminary data.</text>
</comment>
<dbReference type="CDD" id="cd19941">
    <property type="entry name" value="TIL"/>
    <property type="match status" value="2"/>
</dbReference>
<organism evidence="5 6">
    <name type="scientific">Eleutherodactylus coqui</name>
    <name type="common">Puerto Rican coqui</name>
    <dbReference type="NCBI Taxonomy" id="57060"/>
    <lineage>
        <taxon>Eukaryota</taxon>
        <taxon>Metazoa</taxon>
        <taxon>Chordata</taxon>
        <taxon>Craniata</taxon>
        <taxon>Vertebrata</taxon>
        <taxon>Euteleostomi</taxon>
        <taxon>Amphibia</taxon>
        <taxon>Batrachia</taxon>
        <taxon>Anura</taxon>
        <taxon>Neobatrachia</taxon>
        <taxon>Hyloidea</taxon>
        <taxon>Eleutherodactylidae</taxon>
        <taxon>Eleutherodactylinae</taxon>
        <taxon>Eleutherodactylus</taxon>
        <taxon>Eleutherodactylus</taxon>
    </lineage>
</organism>
<dbReference type="Pfam" id="PF01826">
    <property type="entry name" value="TIL"/>
    <property type="match status" value="2"/>
</dbReference>
<dbReference type="GO" id="GO:0030414">
    <property type="term" value="F:peptidase inhibitor activity"/>
    <property type="evidence" value="ECO:0007669"/>
    <property type="project" value="UniProtKB-KW"/>
</dbReference>